<keyword evidence="2" id="KW-0472">Membrane</keyword>
<evidence type="ECO:0000313" key="4">
    <source>
        <dbReference type="Proteomes" id="UP000245207"/>
    </source>
</evidence>
<feature type="transmembrane region" description="Helical" evidence="2">
    <location>
        <begin position="61"/>
        <end position="84"/>
    </location>
</feature>
<accession>A0A2U1LJL6</accession>
<sequence length="98" mass="11385">MDAYDPMSNESYGYRSVDSPDNNYDVPHQQNSDFFDNFFVFDEWMNEDQASIVPEYQDHTLAYASAVIIAILFHILLLGEMIIFSYKARCSKKLVVNN</sequence>
<gene>
    <name evidence="3" type="ORF">CTI12_AA468910</name>
</gene>
<evidence type="ECO:0000256" key="1">
    <source>
        <dbReference type="SAM" id="MobiDB-lite"/>
    </source>
</evidence>
<evidence type="ECO:0000313" key="3">
    <source>
        <dbReference type="EMBL" id="PWA49185.1"/>
    </source>
</evidence>
<keyword evidence="2" id="KW-1133">Transmembrane helix</keyword>
<dbReference type="EMBL" id="PKPP01009040">
    <property type="protein sequence ID" value="PWA49185.1"/>
    <property type="molecule type" value="Genomic_DNA"/>
</dbReference>
<reference evidence="3 4" key="1">
    <citation type="journal article" date="2018" name="Mol. Plant">
        <title>The genome of Artemisia annua provides insight into the evolution of Asteraceae family and artemisinin biosynthesis.</title>
        <authorList>
            <person name="Shen Q."/>
            <person name="Zhang L."/>
            <person name="Liao Z."/>
            <person name="Wang S."/>
            <person name="Yan T."/>
            <person name="Shi P."/>
            <person name="Liu M."/>
            <person name="Fu X."/>
            <person name="Pan Q."/>
            <person name="Wang Y."/>
            <person name="Lv Z."/>
            <person name="Lu X."/>
            <person name="Zhang F."/>
            <person name="Jiang W."/>
            <person name="Ma Y."/>
            <person name="Chen M."/>
            <person name="Hao X."/>
            <person name="Li L."/>
            <person name="Tang Y."/>
            <person name="Lv G."/>
            <person name="Zhou Y."/>
            <person name="Sun X."/>
            <person name="Brodelius P.E."/>
            <person name="Rose J.K.C."/>
            <person name="Tang K."/>
        </authorList>
    </citation>
    <scope>NUCLEOTIDE SEQUENCE [LARGE SCALE GENOMIC DNA]</scope>
    <source>
        <strain evidence="4">cv. Huhao1</strain>
        <tissue evidence="3">Leaf</tissue>
    </source>
</reference>
<name>A0A2U1LJL6_ARTAN</name>
<protein>
    <submittedName>
        <fullName evidence="3">WRKY51</fullName>
    </submittedName>
</protein>
<proteinExistence type="predicted"/>
<organism evidence="3 4">
    <name type="scientific">Artemisia annua</name>
    <name type="common">Sweet wormwood</name>
    <dbReference type="NCBI Taxonomy" id="35608"/>
    <lineage>
        <taxon>Eukaryota</taxon>
        <taxon>Viridiplantae</taxon>
        <taxon>Streptophyta</taxon>
        <taxon>Embryophyta</taxon>
        <taxon>Tracheophyta</taxon>
        <taxon>Spermatophyta</taxon>
        <taxon>Magnoliopsida</taxon>
        <taxon>eudicotyledons</taxon>
        <taxon>Gunneridae</taxon>
        <taxon>Pentapetalae</taxon>
        <taxon>asterids</taxon>
        <taxon>campanulids</taxon>
        <taxon>Asterales</taxon>
        <taxon>Asteraceae</taxon>
        <taxon>Asteroideae</taxon>
        <taxon>Anthemideae</taxon>
        <taxon>Artemisiinae</taxon>
        <taxon>Artemisia</taxon>
    </lineage>
</organism>
<dbReference type="STRING" id="35608.A0A2U1LJL6"/>
<keyword evidence="4" id="KW-1185">Reference proteome</keyword>
<dbReference type="Proteomes" id="UP000245207">
    <property type="component" value="Unassembled WGS sequence"/>
</dbReference>
<feature type="region of interest" description="Disordered" evidence="1">
    <location>
        <begin position="1"/>
        <end position="20"/>
    </location>
</feature>
<keyword evidence="2" id="KW-0812">Transmembrane</keyword>
<dbReference type="OrthoDB" id="693960at2759"/>
<comment type="caution">
    <text evidence="3">The sequence shown here is derived from an EMBL/GenBank/DDBJ whole genome shotgun (WGS) entry which is preliminary data.</text>
</comment>
<evidence type="ECO:0000256" key="2">
    <source>
        <dbReference type="SAM" id="Phobius"/>
    </source>
</evidence>
<dbReference type="AlphaFoldDB" id="A0A2U1LJL6"/>